<reference evidence="1 2" key="1">
    <citation type="journal article" date="2024" name="G3 (Bethesda)">
        <title>Genome assembly of Hibiscus sabdariffa L. provides insights into metabolisms of medicinal natural products.</title>
        <authorList>
            <person name="Kim T."/>
        </authorList>
    </citation>
    <scope>NUCLEOTIDE SEQUENCE [LARGE SCALE GENOMIC DNA]</scope>
    <source>
        <strain evidence="1">TK-2024</strain>
        <tissue evidence="1">Old leaves</tissue>
    </source>
</reference>
<evidence type="ECO:0000313" key="1">
    <source>
        <dbReference type="EMBL" id="KAK8508868.1"/>
    </source>
</evidence>
<keyword evidence="2" id="KW-1185">Reference proteome</keyword>
<dbReference type="PANTHER" id="PTHR40836:SF4">
    <property type="entry name" value="RB1-INDUCIBLE COILED-COIL PROTEIN"/>
    <property type="match status" value="1"/>
</dbReference>
<protein>
    <submittedName>
        <fullName evidence="1">Uncharacterized protein</fullName>
    </submittedName>
</protein>
<evidence type="ECO:0000313" key="2">
    <source>
        <dbReference type="Proteomes" id="UP001472677"/>
    </source>
</evidence>
<sequence>MDLLPSDTESVVQPVARKSYNRRVELSGREKMSRALTYITQGKWELTLVTVEKTMMLIDGTMTLISKSLDFVNILRKKNCKDLRKNLRHEKFNKGRKALYAGLGNVQTMHEKPLGSKRFAAKEKDLHHQMYKSELFTAKQNESRRRSMNKDFRLHSMIDYNEKLDVAPTRIVILRLSLD</sequence>
<proteinExistence type="predicted"/>
<accession>A0ABR2BPF2</accession>
<name>A0ABR2BPF2_9ROSI</name>
<comment type="caution">
    <text evidence="1">The sequence shown here is derived from an EMBL/GenBank/DDBJ whole genome shotgun (WGS) entry which is preliminary data.</text>
</comment>
<dbReference type="Proteomes" id="UP001472677">
    <property type="component" value="Unassembled WGS sequence"/>
</dbReference>
<gene>
    <name evidence="1" type="ORF">V6N12_034970</name>
</gene>
<dbReference type="EMBL" id="JBBPBM010000097">
    <property type="protein sequence ID" value="KAK8508868.1"/>
    <property type="molecule type" value="Genomic_DNA"/>
</dbReference>
<dbReference type="PANTHER" id="PTHR40836">
    <property type="entry name" value="RB1-INDUCIBLE COILED-COIL PROTEIN"/>
    <property type="match status" value="1"/>
</dbReference>
<organism evidence="1 2">
    <name type="scientific">Hibiscus sabdariffa</name>
    <name type="common">roselle</name>
    <dbReference type="NCBI Taxonomy" id="183260"/>
    <lineage>
        <taxon>Eukaryota</taxon>
        <taxon>Viridiplantae</taxon>
        <taxon>Streptophyta</taxon>
        <taxon>Embryophyta</taxon>
        <taxon>Tracheophyta</taxon>
        <taxon>Spermatophyta</taxon>
        <taxon>Magnoliopsida</taxon>
        <taxon>eudicotyledons</taxon>
        <taxon>Gunneridae</taxon>
        <taxon>Pentapetalae</taxon>
        <taxon>rosids</taxon>
        <taxon>malvids</taxon>
        <taxon>Malvales</taxon>
        <taxon>Malvaceae</taxon>
        <taxon>Malvoideae</taxon>
        <taxon>Hibiscus</taxon>
    </lineage>
</organism>